<protein>
    <recommendedName>
        <fullName evidence="1">DUF3616 domain-containing protein</fullName>
    </recommendedName>
</protein>
<dbReference type="EMBL" id="CP036279">
    <property type="protein sequence ID" value="QDU60095.1"/>
    <property type="molecule type" value="Genomic_DNA"/>
</dbReference>
<evidence type="ECO:0000313" key="2">
    <source>
        <dbReference type="EMBL" id="QDU60095.1"/>
    </source>
</evidence>
<proteinExistence type="predicted"/>
<dbReference type="Proteomes" id="UP000317093">
    <property type="component" value="Chromosome"/>
</dbReference>
<organism evidence="2 3">
    <name type="scientific">Kolteria novifilia</name>
    <dbReference type="NCBI Taxonomy" id="2527975"/>
    <lineage>
        <taxon>Bacteria</taxon>
        <taxon>Pseudomonadati</taxon>
        <taxon>Planctomycetota</taxon>
        <taxon>Planctomycetia</taxon>
        <taxon>Kolteriales</taxon>
        <taxon>Kolteriaceae</taxon>
        <taxon>Kolteria</taxon>
    </lineage>
</organism>
<dbReference type="RefSeq" id="WP_145255400.1">
    <property type="nucleotide sequence ID" value="NZ_CP036279.1"/>
</dbReference>
<dbReference type="OrthoDB" id="5560405at2"/>
<reference evidence="2 3" key="1">
    <citation type="submission" date="2019-02" db="EMBL/GenBank/DDBJ databases">
        <title>Deep-cultivation of Planctomycetes and their phenomic and genomic characterization uncovers novel biology.</title>
        <authorList>
            <person name="Wiegand S."/>
            <person name="Jogler M."/>
            <person name="Boedeker C."/>
            <person name="Pinto D."/>
            <person name="Vollmers J."/>
            <person name="Rivas-Marin E."/>
            <person name="Kohn T."/>
            <person name="Peeters S.H."/>
            <person name="Heuer A."/>
            <person name="Rast P."/>
            <person name="Oberbeckmann S."/>
            <person name="Bunk B."/>
            <person name="Jeske O."/>
            <person name="Meyerdierks A."/>
            <person name="Storesund J.E."/>
            <person name="Kallscheuer N."/>
            <person name="Luecker S."/>
            <person name="Lage O.M."/>
            <person name="Pohl T."/>
            <person name="Merkel B.J."/>
            <person name="Hornburger P."/>
            <person name="Mueller R.-W."/>
            <person name="Bruemmer F."/>
            <person name="Labrenz M."/>
            <person name="Spormann A.M."/>
            <person name="Op den Camp H."/>
            <person name="Overmann J."/>
            <person name="Amann R."/>
            <person name="Jetten M.S.M."/>
            <person name="Mascher T."/>
            <person name="Medema M.H."/>
            <person name="Devos D.P."/>
            <person name="Kaster A.-K."/>
            <person name="Ovreas L."/>
            <person name="Rohde M."/>
            <person name="Galperin M.Y."/>
            <person name="Jogler C."/>
        </authorList>
    </citation>
    <scope>NUCLEOTIDE SEQUENCE [LARGE SCALE GENOMIC DNA]</scope>
    <source>
        <strain evidence="2 3">Pan216</strain>
    </source>
</reference>
<dbReference type="KEGG" id="knv:Pan216_09320"/>
<accession>A0A518AZE4</accession>
<sequence>MEFFGSLLVLVGSQATVLAAEAPANRSTIVVGHRSYSGTCDASAAFPLTSNQFLVASDEDNILRLYGTMGPTEPIAEFDLSEMLSLDDEEADIEAVACVGNRSYWITSHGRDGRGRRCPSRLLFFATEVSLTTKGKPRLDLVGKPSTILLQELLADPRYARFNLFDACQKPPKAPGGLNIEGLCATPEGDLLIGLRNPLRLGRALVVPLENPAKVVEGGKPRFGNPIGLNLGGLGIRGLEYWPERDCYLIIAGPPQAGGEFNIYAWSHNETTEELRVINGLKIGQLQPEAILTYPGDPFSFQILSDDGTHPVDDCVCKDHPKRSARKFRSAWVVPASTAFSMAE</sequence>
<dbReference type="InterPro" id="IPR022060">
    <property type="entry name" value="DUF3616"/>
</dbReference>
<name>A0A518AZE4_9BACT</name>
<evidence type="ECO:0000313" key="3">
    <source>
        <dbReference type="Proteomes" id="UP000317093"/>
    </source>
</evidence>
<gene>
    <name evidence="2" type="ORF">Pan216_09320</name>
</gene>
<dbReference type="AlphaFoldDB" id="A0A518AZE4"/>
<dbReference type="Pfam" id="PF12275">
    <property type="entry name" value="DUF3616"/>
    <property type="match status" value="1"/>
</dbReference>
<evidence type="ECO:0000259" key="1">
    <source>
        <dbReference type="Pfam" id="PF12275"/>
    </source>
</evidence>
<feature type="domain" description="DUF3616" evidence="1">
    <location>
        <begin position="146"/>
        <end position="279"/>
    </location>
</feature>
<keyword evidence="3" id="KW-1185">Reference proteome</keyword>